<evidence type="ECO:0000313" key="5">
    <source>
        <dbReference type="EMBL" id="MBD8502169.1"/>
    </source>
</evidence>
<dbReference type="PRINTS" id="PR00909">
    <property type="entry name" value="SPERMDNBNDNG"/>
</dbReference>
<keyword evidence="6" id="KW-1185">Reference proteome</keyword>
<evidence type="ECO:0000256" key="4">
    <source>
        <dbReference type="ARBA" id="ARBA00022764"/>
    </source>
</evidence>
<evidence type="ECO:0000256" key="3">
    <source>
        <dbReference type="ARBA" id="ARBA00022729"/>
    </source>
</evidence>
<dbReference type="SUPFAM" id="SSF53850">
    <property type="entry name" value="Periplasmic binding protein-like II"/>
    <property type="match status" value="1"/>
</dbReference>
<dbReference type="Proteomes" id="UP000603602">
    <property type="component" value="Unassembled WGS sequence"/>
</dbReference>
<keyword evidence="3" id="KW-0732">Signal</keyword>
<dbReference type="InterPro" id="IPR001188">
    <property type="entry name" value="Sperm_putr-bd"/>
</dbReference>
<organism evidence="5 6">
    <name type="scientific">Thauera sedimentorum</name>
    <dbReference type="NCBI Taxonomy" id="2767595"/>
    <lineage>
        <taxon>Bacteria</taxon>
        <taxon>Pseudomonadati</taxon>
        <taxon>Pseudomonadota</taxon>
        <taxon>Betaproteobacteria</taxon>
        <taxon>Rhodocyclales</taxon>
        <taxon>Zoogloeaceae</taxon>
        <taxon>Thauera</taxon>
    </lineage>
</organism>
<evidence type="ECO:0000313" key="6">
    <source>
        <dbReference type="Proteomes" id="UP000603602"/>
    </source>
</evidence>
<keyword evidence="4" id="KW-0574">Periplasm</keyword>
<protein>
    <submittedName>
        <fullName evidence="5">Extracellular solute-binding protein</fullName>
    </submittedName>
</protein>
<comment type="subcellular location">
    <subcellularLocation>
        <location evidence="1">Periplasm</location>
    </subcellularLocation>
</comment>
<proteinExistence type="predicted"/>
<dbReference type="Pfam" id="PF13416">
    <property type="entry name" value="SBP_bac_8"/>
    <property type="match status" value="1"/>
</dbReference>
<dbReference type="EMBL" id="JACYTO010000001">
    <property type="protein sequence ID" value="MBD8502169.1"/>
    <property type="molecule type" value="Genomic_DNA"/>
</dbReference>
<accession>A0ABR9B725</accession>
<evidence type="ECO:0000256" key="2">
    <source>
        <dbReference type="ARBA" id="ARBA00022448"/>
    </source>
</evidence>
<keyword evidence="2" id="KW-0813">Transport</keyword>
<gene>
    <name evidence="5" type="ORF">IFO67_04680</name>
</gene>
<sequence>MDTKRCPALHSYPLLRGLLSFAVAACCCLGGGAAYAESVLRVLSWPGYADDDLVEIFERRTGARVEITLVGSDDQLRAHLATRAGGDFDVVAANTAEIERFIADGLLQPIEAAHIPGIARQLPRFRDLQGLDGIVRDGKRHAVPYTYAEMGLIYDRQAFPAPPDTLAVLWNPLYRGRVLAYDGSTHAFSLAAIREDIDPFRIADADFPRLVRSLIELRRNVLAFYTLPEDSVELFRRHRAVLLFANYGTQQLKQLRDAGLNVGYAIPREGALAWLDCWAISRGARDVVLAERWIDFMLEPAASRALTERHGLGNTTEQDSAPAEDKRLIWLEPVEDDARRARLWQRIMAGDRPETF</sequence>
<dbReference type="PANTHER" id="PTHR30222:SF17">
    <property type="entry name" value="SPERMIDINE_PUTRESCINE-BINDING PERIPLASMIC PROTEIN"/>
    <property type="match status" value="1"/>
</dbReference>
<name>A0ABR9B725_9RHOO</name>
<reference evidence="6" key="1">
    <citation type="submission" date="2023-07" db="EMBL/GenBank/DDBJ databases">
        <title>Thauera sp. CAU 1555 isolated from sand of Yaerae Beach.</title>
        <authorList>
            <person name="Kim W."/>
        </authorList>
    </citation>
    <scope>NUCLEOTIDE SEQUENCE [LARGE SCALE GENOMIC DNA]</scope>
    <source>
        <strain evidence="6">CAU 1555</strain>
    </source>
</reference>
<comment type="caution">
    <text evidence="5">The sequence shown here is derived from an EMBL/GenBank/DDBJ whole genome shotgun (WGS) entry which is preliminary data.</text>
</comment>
<dbReference type="PANTHER" id="PTHR30222">
    <property type="entry name" value="SPERMIDINE/PUTRESCINE-BINDING PERIPLASMIC PROTEIN"/>
    <property type="match status" value="1"/>
</dbReference>
<evidence type="ECO:0000256" key="1">
    <source>
        <dbReference type="ARBA" id="ARBA00004418"/>
    </source>
</evidence>
<dbReference type="Gene3D" id="3.40.190.10">
    <property type="entry name" value="Periplasmic binding protein-like II"/>
    <property type="match status" value="2"/>
</dbReference>
<dbReference type="RefSeq" id="WP_187716964.1">
    <property type="nucleotide sequence ID" value="NZ_JACTAH010000001.1"/>
</dbReference>
<dbReference type="InterPro" id="IPR006059">
    <property type="entry name" value="SBP"/>
</dbReference>